<keyword evidence="3" id="KW-0732">Signal</keyword>
<dbReference type="Proteomes" id="UP000694409">
    <property type="component" value="Unassembled WGS sequence"/>
</dbReference>
<evidence type="ECO:0000256" key="1">
    <source>
        <dbReference type="ARBA" id="ARBA00001974"/>
    </source>
</evidence>
<keyword evidence="7" id="KW-1133">Transmembrane helix</keyword>
<dbReference type="Pfam" id="PF18371">
    <property type="entry name" value="FAD_SOX"/>
    <property type="match status" value="1"/>
</dbReference>
<feature type="domain" description="ERV/ALR sulfhydryl oxidase" evidence="9">
    <location>
        <begin position="452"/>
        <end position="561"/>
    </location>
</feature>
<dbReference type="GO" id="GO:0005654">
    <property type="term" value="C:nucleoplasm"/>
    <property type="evidence" value="ECO:0007669"/>
    <property type="project" value="Ensembl"/>
</dbReference>
<keyword evidence="7" id="KW-0472">Membrane</keyword>
<dbReference type="FunFam" id="3.40.30.10:FF:000701">
    <property type="entry name" value="Sulfhydryl oxidase"/>
    <property type="match status" value="1"/>
</dbReference>
<dbReference type="Pfam" id="PF18108">
    <property type="entry name" value="QSOX_Trx1"/>
    <property type="match status" value="1"/>
</dbReference>
<evidence type="ECO:0000256" key="7">
    <source>
        <dbReference type="RuleBase" id="RU371123"/>
    </source>
</evidence>
<evidence type="ECO:0000256" key="8">
    <source>
        <dbReference type="SAM" id="MobiDB-lite"/>
    </source>
</evidence>
<comment type="cofactor">
    <cofactor evidence="1 7">
        <name>FAD</name>
        <dbReference type="ChEBI" id="CHEBI:57692"/>
    </cofactor>
</comment>
<comment type="similarity">
    <text evidence="7">Belongs to the quiescin-sulfhydryl oxidase (QSOX) family.</text>
</comment>
<name>A0A8C9MGD4_SERCA</name>
<dbReference type="Gene3D" id="1.20.120.310">
    <property type="entry name" value="ERV/ALR sulfhydryl oxidase domain"/>
    <property type="match status" value="1"/>
</dbReference>
<protein>
    <recommendedName>
        <fullName evidence="7">Sulfhydryl oxidase</fullName>
        <ecNumber evidence="7">1.8.3.2</ecNumber>
    </recommendedName>
</protein>
<dbReference type="AlphaFoldDB" id="A0A8C9MGD4"/>
<dbReference type="InterPro" id="IPR039798">
    <property type="entry name" value="Sulfhydryl_oxidase"/>
</dbReference>
<dbReference type="SUPFAM" id="SSF69000">
    <property type="entry name" value="FAD-dependent thiol oxidase"/>
    <property type="match status" value="1"/>
</dbReference>
<dbReference type="InterPro" id="IPR036249">
    <property type="entry name" value="Thioredoxin-like_sf"/>
</dbReference>
<evidence type="ECO:0000256" key="2">
    <source>
        <dbReference type="ARBA" id="ARBA00022630"/>
    </source>
</evidence>
<dbReference type="InterPro" id="IPR036774">
    <property type="entry name" value="ERV/ALR_sulphydryl_oxid_sf"/>
</dbReference>
<reference evidence="10" key="2">
    <citation type="submission" date="2025-09" db="UniProtKB">
        <authorList>
            <consortium name="Ensembl"/>
        </authorList>
    </citation>
    <scope>IDENTIFICATION</scope>
</reference>
<evidence type="ECO:0000256" key="6">
    <source>
        <dbReference type="ARBA" id="ARBA00023157"/>
    </source>
</evidence>
<feature type="region of interest" description="Disordered" evidence="8">
    <location>
        <begin position="604"/>
        <end position="667"/>
    </location>
</feature>
<keyword evidence="2 7" id="KW-0285">Flavoprotein</keyword>
<comment type="catalytic activity">
    <reaction evidence="7">
        <text>2 R'C(R)SH + O2 = R'C(R)S-S(R)CR' + H2O2</text>
        <dbReference type="Rhea" id="RHEA:17357"/>
        <dbReference type="ChEBI" id="CHEBI:15379"/>
        <dbReference type="ChEBI" id="CHEBI:16240"/>
        <dbReference type="ChEBI" id="CHEBI:16520"/>
        <dbReference type="ChEBI" id="CHEBI:17412"/>
        <dbReference type="EC" id="1.8.3.2"/>
    </reaction>
</comment>
<proteinExistence type="inferred from homology"/>
<dbReference type="InterPro" id="IPR040986">
    <property type="entry name" value="QSOX_FAD-bd_dom"/>
</dbReference>
<dbReference type="InterPro" id="IPR042568">
    <property type="entry name" value="QSOX_FAD-bd_sf"/>
</dbReference>
<sequence>MDSPVRGTDNPRSAQGTRDGSRSPQRTRDGPLRSTDNPGSSKEHGTLAAPLRDAGLTPLASGRTAMAGALLWRGSAPPLSARPNMAAAGGGRRPLLPVPLPVPFPVLLPVLLAAATTARLYRPGHDPLTVLTISLFADWESAIRVGVLDCGEEGNYETCKEYGIHYYPTLRYFKAFTKQFTTGENYQGGDRELQTLRQMMIDFLQNHSQELRPPACPPLDPVLSSDLPSLFDKNSHHYTAIVFESNSSYVGREVILDLIQYENIVVRRALNFDKAFLEKLGVTSVPSCYLIQPNGSHGLIKNLKPLRSFFSSYLKSLPGVRKKLLLPLQLPAPENKEESTEIKVWKEFDKSRLYMADLESGLHFLLRVELATHKALEGAELKTFKDFVTISAKLFPGRQPVVKLLETLQEWLVSLPLDKIPYDAILDLVNNKMRISGIFLPRKVQWVGCQGSRPELRGYSCSLWKLFHTLTVQAALRPKALGNTGLEDNPQIVLQVMRRYIQHFFGCKACAQHFEEMARESMDSVKSLDQAVLWLWEKHNVVNNRLAGDLTEDPKFPKVQWPTPDICPACHEEIKGLHSWNEEQVLQFLKSHYSSENILYQYTQSQADPSDNEQGDTREGKDKTLQKNSGGNGENKLQEKENPGDPGSKGLEKPVGNPGAVQGSGKGAAASVSLKGTRQAVSFLGIGFSNLDMSLCVILYVASSLFLMIMYFFFRVRSKRWKVKSHRSSV</sequence>
<dbReference type="SUPFAM" id="SSF52833">
    <property type="entry name" value="Thioredoxin-like"/>
    <property type="match status" value="1"/>
</dbReference>
<dbReference type="FunFam" id="1.20.120.310:FF:000001">
    <property type="entry name" value="Sulfhydryl oxidase"/>
    <property type="match status" value="1"/>
</dbReference>
<evidence type="ECO:0000259" key="9">
    <source>
        <dbReference type="PROSITE" id="PS51324"/>
    </source>
</evidence>
<comment type="function">
    <text evidence="7">Catalyzes the oxidation of sulfhydryl groups in peptide and protein thiols to disulfides with the reduction of oxygen to hydrogen peroxide.</text>
</comment>
<evidence type="ECO:0000256" key="3">
    <source>
        <dbReference type="ARBA" id="ARBA00022729"/>
    </source>
</evidence>
<dbReference type="InterPro" id="IPR017905">
    <property type="entry name" value="ERV/ALR_sulphydryl_oxidase"/>
</dbReference>
<feature type="compositionally biased region" description="Polar residues" evidence="8">
    <location>
        <begin position="10"/>
        <end position="24"/>
    </location>
</feature>
<dbReference type="Pfam" id="PF04777">
    <property type="entry name" value="Evr1_Alr"/>
    <property type="match status" value="1"/>
</dbReference>
<keyword evidence="5 7" id="KW-0560">Oxidoreductase</keyword>
<keyword evidence="6" id="KW-1015">Disulfide bond</keyword>
<evidence type="ECO:0000313" key="10">
    <source>
        <dbReference type="Ensembl" id="ENSSCAP00000003033.1"/>
    </source>
</evidence>
<dbReference type="Gene3D" id="3.40.30.10">
    <property type="entry name" value="Glutaredoxin"/>
    <property type="match status" value="2"/>
</dbReference>
<dbReference type="FunFam" id="1.20.120.1960:FF:000001">
    <property type="entry name" value="Sulfhydryl oxidase"/>
    <property type="match status" value="1"/>
</dbReference>
<dbReference type="Gene3D" id="1.20.120.1960">
    <property type="entry name" value="QSOX sulfhydryl oxidase domain"/>
    <property type="match status" value="1"/>
</dbReference>
<dbReference type="InterPro" id="IPR041269">
    <property type="entry name" value="QSOX_Trx1"/>
</dbReference>
<organism evidence="10 11">
    <name type="scientific">Serinus canaria</name>
    <name type="common">Island canary</name>
    <name type="synonym">Fringilla canaria</name>
    <dbReference type="NCBI Taxonomy" id="9135"/>
    <lineage>
        <taxon>Eukaryota</taxon>
        <taxon>Metazoa</taxon>
        <taxon>Chordata</taxon>
        <taxon>Craniata</taxon>
        <taxon>Vertebrata</taxon>
        <taxon>Euteleostomi</taxon>
        <taxon>Archelosauria</taxon>
        <taxon>Archosauria</taxon>
        <taxon>Dinosauria</taxon>
        <taxon>Saurischia</taxon>
        <taxon>Theropoda</taxon>
        <taxon>Coelurosauria</taxon>
        <taxon>Aves</taxon>
        <taxon>Neognathae</taxon>
        <taxon>Neoaves</taxon>
        <taxon>Telluraves</taxon>
        <taxon>Australaves</taxon>
        <taxon>Passeriformes</taxon>
        <taxon>Passeroidea</taxon>
        <taxon>Fringillidae</taxon>
        <taxon>Carduelinae</taxon>
        <taxon>Serinus</taxon>
    </lineage>
</organism>
<dbReference type="OMA" id="VFFGCKE"/>
<dbReference type="Ensembl" id="ENSSCAT00000003571.1">
    <property type="protein sequence ID" value="ENSSCAP00000003033.1"/>
    <property type="gene ID" value="ENSSCAG00000002613.1"/>
</dbReference>
<feature type="compositionally biased region" description="Basic and acidic residues" evidence="8">
    <location>
        <begin position="615"/>
        <end position="625"/>
    </location>
</feature>
<evidence type="ECO:0000313" key="11">
    <source>
        <dbReference type="Proteomes" id="UP000694409"/>
    </source>
</evidence>
<dbReference type="GeneTree" id="ENSGT00940000159734"/>
<reference evidence="10" key="1">
    <citation type="submission" date="2025-08" db="UniProtKB">
        <authorList>
            <consortium name="Ensembl"/>
        </authorList>
    </citation>
    <scope>IDENTIFICATION</scope>
</reference>
<dbReference type="GO" id="GO:0006457">
    <property type="term" value="P:protein folding"/>
    <property type="evidence" value="ECO:0007669"/>
    <property type="project" value="TreeGrafter"/>
</dbReference>
<accession>A0A8C9MGD4</accession>
<evidence type="ECO:0000256" key="5">
    <source>
        <dbReference type="ARBA" id="ARBA00023002"/>
    </source>
</evidence>
<dbReference type="PROSITE" id="PS51324">
    <property type="entry name" value="ERV_ALR"/>
    <property type="match status" value="1"/>
</dbReference>
<feature type="transmembrane region" description="Helical" evidence="7">
    <location>
        <begin position="697"/>
        <end position="714"/>
    </location>
</feature>
<dbReference type="EC" id="1.8.3.2" evidence="7"/>
<dbReference type="GO" id="GO:0003756">
    <property type="term" value="F:protein disulfide isomerase activity"/>
    <property type="evidence" value="ECO:0007669"/>
    <property type="project" value="TreeGrafter"/>
</dbReference>
<dbReference type="GO" id="GO:0016971">
    <property type="term" value="F:flavin-dependent sulfhydryl oxidase activity"/>
    <property type="evidence" value="ECO:0007669"/>
    <property type="project" value="InterPro"/>
</dbReference>
<keyword evidence="11" id="KW-1185">Reference proteome</keyword>
<keyword evidence="7" id="KW-0812">Transmembrane</keyword>
<dbReference type="GO" id="GO:0000139">
    <property type="term" value="C:Golgi membrane"/>
    <property type="evidence" value="ECO:0007669"/>
    <property type="project" value="TreeGrafter"/>
</dbReference>
<dbReference type="FunFam" id="3.40.30.10:FF:000080">
    <property type="entry name" value="Sulfhydryl oxidase"/>
    <property type="match status" value="1"/>
</dbReference>
<evidence type="ECO:0000256" key="4">
    <source>
        <dbReference type="ARBA" id="ARBA00022827"/>
    </source>
</evidence>
<dbReference type="GO" id="GO:0005615">
    <property type="term" value="C:extracellular space"/>
    <property type="evidence" value="ECO:0007669"/>
    <property type="project" value="TreeGrafter"/>
</dbReference>
<dbReference type="PANTHER" id="PTHR22897:SF7">
    <property type="entry name" value="SULFHYDRYL OXIDASE 2"/>
    <property type="match status" value="1"/>
</dbReference>
<dbReference type="PANTHER" id="PTHR22897">
    <property type="entry name" value="QUIESCIN Q6-RELATED SULFHYDRYL OXIDASE"/>
    <property type="match status" value="1"/>
</dbReference>
<keyword evidence="4 7" id="KW-0274">FAD</keyword>
<feature type="region of interest" description="Disordered" evidence="8">
    <location>
        <begin position="1"/>
        <end position="52"/>
    </location>
</feature>
<gene>
    <name evidence="10" type="primary">QSOX2</name>
</gene>